<keyword evidence="3" id="KW-1185">Reference proteome</keyword>
<keyword evidence="1" id="KW-0732">Signal</keyword>
<evidence type="ECO:0008006" key="4">
    <source>
        <dbReference type="Google" id="ProtNLM"/>
    </source>
</evidence>
<evidence type="ECO:0000256" key="1">
    <source>
        <dbReference type="SAM" id="SignalP"/>
    </source>
</evidence>
<gene>
    <name evidence="2" type="ORF">ADICEAN_02563</name>
</gene>
<protein>
    <recommendedName>
        <fullName evidence="4">Gliding motility-associated C-terminal domain-containing protein</fullName>
    </recommendedName>
</protein>
<evidence type="ECO:0000313" key="3">
    <source>
        <dbReference type="Proteomes" id="UP000011910"/>
    </source>
</evidence>
<reference evidence="2 3" key="1">
    <citation type="journal article" date="2013" name="Genome Announc.">
        <title>Draft Genome Sequence of Cesiribacter andamanensis Strain AMV16T, Isolated from a Soil Sample from a Mud Volcano in the Andaman Islands, India.</title>
        <authorList>
            <person name="Shivaji S."/>
            <person name="Ara S."/>
            <person name="Begum Z."/>
            <person name="Srinivas T.N."/>
            <person name="Singh A."/>
            <person name="Kumar Pinnaka A."/>
        </authorList>
    </citation>
    <scope>NUCLEOTIDE SEQUENCE [LARGE SCALE GENOMIC DNA]</scope>
    <source>
        <strain evidence="2 3">AMV16</strain>
    </source>
</reference>
<sequence length="324" mass="35977">MFMTLVRHLSILLLLLGLVHLACAQAPNWAVTASNYQYSMTVTAFLNVNGTTLDSEQDRVGAFVGNEVRGVAHLQWVESSGRYLAFLTIYANQVGETIQFKIYNSSSGAVVEVDKTLPFGLDEQRGNVFQAYSIASPALRTGAEIKEFSFANAYTAASTISASQVHLAVDYNQDLNALVPEFTLSEGAGLYLGREQLSSGSQPLDFTETLQLEVLSEDEATLRSYEVVVIHQAQSDADFTASNVVTANGDGHNDTWRVLHADRYRDFTFLIFDANGRILYESVGYQNDWGGYYQGRRLDKGKYYYKVESSDKSRVMTGHILLVY</sequence>
<feature type="signal peptide" evidence="1">
    <location>
        <begin position="1"/>
        <end position="24"/>
    </location>
</feature>
<evidence type="ECO:0000313" key="2">
    <source>
        <dbReference type="EMBL" id="EMR02291.1"/>
    </source>
</evidence>
<dbReference type="AlphaFoldDB" id="M7N512"/>
<dbReference type="Gene3D" id="2.60.40.2340">
    <property type="match status" value="1"/>
</dbReference>
<dbReference type="InterPro" id="IPR026341">
    <property type="entry name" value="T9SS_type_B"/>
</dbReference>
<dbReference type="NCBIfam" id="TIGR04131">
    <property type="entry name" value="Bac_Flav_CTERM"/>
    <property type="match status" value="1"/>
</dbReference>
<name>M7N512_9BACT</name>
<dbReference type="STRING" id="1279009.ADICEAN_02563"/>
<proteinExistence type="predicted"/>
<accession>M7N512</accession>
<organism evidence="2 3">
    <name type="scientific">Cesiribacter andamanensis AMV16</name>
    <dbReference type="NCBI Taxonomy" id="1279009"/>
    <lineage>
        <taxon>Bacteria</taxon>
        <taxon>Pseudomonadati</taxon>
        <taxon>Bacteroidota</taxon>
        <taxon>Cytophagia</taxon>
        <taxon>Cytophagales</taxon>
        <taxon>Cesiribacteraceae</taxon>
        <taxon>Cesiribacter</taxon>
    </lineage>
</organism>
<dbReference type="Proteomes" id="UP000011910">
    <property type="component" value="Unassembled WGS sequence"/>
</dbReference>
<feature type="chain" id="PRO_5004081671" description="Gliding motility-associated C-terminal domain-containing protein" evidence="1">
    <location>
        <begin position="25"/>
        <end position="324"/>
    </location>
</feature>
<dbReference type="EMBL" id="AODQ01000064">
    <property type="protein sequence ID" value="EMR02291.1"/>
    <property type="molecule type" value="Genomic_DNA"/>
</dbReference>
<comment type="caution">
    <text evidence="2">The sequence shown here is derived from an EMBL/GenBank/DDBJ whole genome shotgun (WGS) entry which is preliminary data.</text>
</comment>
<dbReference type="eggNOG" id="COG3291">
    <property type="taxonomic scope" value="Bacteria"/>
</dbReference>
<dbReference type="Pfam" id="PF13585">
    <property type="entry name" value="CHU_C"/>
    <property type="match status" value="1"/>
</dbReference>